<dbReference type="EMBL" id="FQUS01000013">
    <property type="protein sequence ID" value="SHF76439.1"/>
    <property type="molecule type" value="Genomic_DNA"/>
</dbReference>
<reference evidence="1 2" key="1">
    <citation type="submission" date="2016-11" db="EMBL/GenBank/DDBJ databases">
        <authorList>
            <person name="Jaros S."/>
            <person name="Januszkiewicz K."/>
            <person name="Wedrychowicz H."/>
        </authorList>
    </citation>
    <scope>NUCLEOTIDE SEQUENCE [LARGE SCALE GENOMIC DNA]</scope>
    <source>
        <strain evidence="1 2">DSM 21986</strain>
    </source>
</reference>
<dbReference type="Proteomes" id="UP000184041">
    <property type="component" value="Unassembled WGS sequence"/>
</dbReference>
<dbReference type="AlphaFoldDB" id="A0A1M5EB29"/>
<organism evidence="1 2">
    <name type="scientific">Fodinibius roseus</name>
    <dbReference type="NCBI Taxonomy" id="1194090"/>
    <lineage>
        <taxon>Bacteria</taxon>
        <taxon>Pseudomonadati</taxon>
        <taxon>Balneolota</taxon>
        <taxon>Balneolia</taxon>
        <taxon>Balneolales</taxon>
        <taxon>Balneolaceae</taxon>
        <taxon>Fodinibius</taxon>
    </lineage>
</organism>
<keyword evidence="2" id="KW-1185">Reference proteome</keyword>
<gene>
    <name evidence="1" type="ORF">SAMN05443144_1135</name>
</gene>
<sequence>MNYHVIIIGISNKTCHASHCEAHPGGFFFFVGYAIY</sequence>
<evidence type="ECO:0000313" key="1">
    <source>
        <dbReference type="EMBL" id="SHF76439.1"/>
    </source>
</evidence>
<accession>A0A1M5EB29</accession>
<name>A0A1M5EB29_9BACT</name>
<dbReference type="STRING" id="1194090.SAMN05443144_1135"/>
<evidence type="ECO:0000313" key="2">
    <source>
        <dbReference type="Proteomes" id="UP000184041"/>
    </source>
</evidence>
<protein>
    <submittedName>
        <fullName evidence="1">Uncharacterized protein</fullName>
    </submittedName>
</protein>
<proteinExistence type="predicted"/>